<sequence>MISNIHTFTPAGKIKRPSYSTVATWVKESWDEVDENLIQRSFKSCGVSTNIDGSEDDCIFDHDSLLNRDNEVLENFDNSTDENYEEEYPEETNYENKWDVKVVVEVGRKEDNDKSESEKEEDDGNYDYQDSDDHGEMRYRLSELKKVYKSNEIPDDSSEEYILKVKLEYFQALHSQHTDYPLASERMKDEYVVHYRNLQYYISQSLVIKKVYEAIKFEQAPWMKPYIEFNTAKHAKTKNDFEKDFYELMNNSVFGKTMENLRKRVRVSVVQPQTHPKKYKKLTSDPAFKGHKIFSENLVAIYLRKVEVMLNCPTYVGMSVLDLSKLYTDSLLVQIQTEDINADLIYMADQFDFSDYPKDHPVRKVLGDKTDIIMKIPGKFKDECNGAVIAEFIGLRPKMYSILKVGDETTNLKYGIRKAKGVPSKVVKKEFHYEWYNKALFDPKYNDTVTFRAI</sequence>
<proteinExistence type="predicted"/>
<dbReference type="EMBL" id="AUPC02000121">
    <property type="protein sequence ID" value="POG70451.1"/>
    <property type="molecule type" value="Genomic_DNA"/>
</dbReference>
<reference evidence="2 3" key="2">
    <citation type="journal article" date="2018" name="New Phytol.">
        <title>High intraspecific genome diversity in the model arbuscular mycorrhizal symbiont Rhizophagus irregularis.</title>
        <authorList>
            <person name="Chen E.C.H."/>
            <person name="Morin E."/>
            <person name="Beaudet D."/>
            <person name="Noel J."/>
            <person name="Yildirir G."/>
            <person name="Ndikumana S."/>
            <person name="Charron P."/>
            <person name="St-Onge C."/>
            <person name="Giorgi J."/>
            <person name="Kruger M."/>
            <person name="Marton T."/>
            <person name="Ropars J."/>
            <person name="Grigoriev I.V."/>
            <person name="Hainaut M."/>
            <person name="Henrissat B."/>
            <person name="Roux C."/>
            <person name="Martin F."/>
            <person name="Corradi N."/>
        </authorList>
    </citation>
    <scope>NUCLEOTIDE SEQUENCE [LARGE SCALE GENOMIC DNA]</scope>
    <source>
        <strain evidence="2 3">DAOM 197198</strain>
    </source>
</reference>
<dbReference type="PANTHER" id="PTHR31511:SF12">
    <property type="entry name" value="RHO TERMINATION FACTOR N-TERMINAL DOMAIN-CONTAINING PROTEIN"/>
    <property type="match status" value="1"/>
</dbReference>
<gene>
    <name evidence="2" type="ORF">GLOIN_2v1775922</name>
</gene>
<evidence type="ECO:0000313" key="3">
    <source>
        <dbReference type="Proteomes" id="UP000018888"/>
    </source>
</evidence>
<dbReference type="SUPFAM" id="SSF56672">
    <property type="entry name" value="DNA/RNA polymerases"/>
    <property type="match status" value="1"/>
</dbReference>
<comment type="caution">
    <text evidence="2">The sequence shown here is derived from an EMBL/GenBank/DDBJ whole genome shotgun (WGS) entry which is preliminary data.</text>
</comment>
<organism evidence="2 3">
    <name type="scientific">Rhizophagus irregularis (strain DAOM 181602 / DAOM 197198 / MUCL 43194)</name>
    <name type="common">Arbuscular mycorrhizal fungus</name>
    <name type="synonym">Glomus intraradices</name>
    <dbReference type="NCBI Taxonomy" id="747089"/>
    <lineage>
        <taxon>Eukaryota</taxon>
        <taxon>Fungi</taxon>
        <taxon>Fungi incertae sedis</taxon>
        <taxon>Mucoromycota</taxon>
        <taxon>Glomeromycotina</taxon>
        <taxon>Glomeromycetes</taxon>
        <taxon>Glomerales</taxon>
        <taxon>Glomeraceae</taxon>
        <taxon>Rhizophagus</taxon>
    </lineage>
</organism>
<protein>
    <submittedName>
        <fullName evidence="2">Uncharacterized protein</fullName>
    </submittedName>
</protein>
<name>A0A2P4PYI3_RHIID</name>
<dbReference type="Proteomes" id="UP000018888">
    <property type="component" value="Unassembled WGS sequence"/>
</dbReference>
<dbReference type="AlphaFoldDB" id="A0A2P4PYI3"/>
<keyword evidence="3" id="KW-1185">Reference proteome</keyword>
<evidence type="ECO:0000256" key="1">
    <source>
        <dbReference type="SAM" id="MobiDB-lite"/>
    </source>
</evidence>
<evidence type="ECO:0000313" key="2">
    <source>
        <dbReference type="EMBL" id="POG70451.1"/>
    </source>
</evidence>
<feature type="region of interest" description="Disordered" evidence="1">
    <location>
        <begin position="109"/>
        <end position="134"/>
    </location>
</feature>
<dbReference type="InterPro" id="IPR043502">
    <property type="entry name" value="DNA/RNA_pol_sf"/>
</dbReference>
<dbReference type="PANTHER" id="PTHR31511">
    <property type="entry name" value="PROTEIN CBG23764"/>
    <property type="match status" value="1"/>
</dbReference>
<accession>A0A2P4PYI3</accession>
<reference evidence="2 3" key="1">
    <citation type="journal article" date="2013" name="Proc. Natl. Acad. Sci. U.S.A.">
        <title>Genome of an arbuscular mycorrhizal fungus provides insight into the oldest plant symbiosis.</title>
        <authorList>
            <person name="Tisserant E."/>
            <person name="Malbreil M."/>
            <person name="Kuo A."/>
            <person name="Kohler A."/>
            <person name="Symeonidi A."/>
            <person name="Balestrini R."/>
            <person name="Charron P."/>
            <person name="Duensing N."/>
            <person name="Frei Dit Frey N."/>
            <person name="Gianinazzi-Pearson V."/>
            <person name="Gilbert L.B."/>
            <person name="Handa Y."/>
            <person name="Herr J.R."/>
            <person name="Hijri M."/>
            <person name="Koul R."/>
            <person name="Kawaguchi M."/>
            <person name="Krajinski F."/>
            <person name="Lammers P.J."/>
            <person name="Masclaux F.G."/>
            <person name="Murat C."/>
            <person name="Morin E."/>
            <person name="Ndikumana S."/>
            <person name="Pagni M."/>
            <person name="Petitpierre D."/>
            <person name="Requena N."/>
            <person name="Rosikiewicz P."/>
            <person name="Riley R."/>
            <person name="Saito K."/>
            <person name="San Clemente H."/>
            <person name="Shapiro H."/>
            <person name="van Tuinen D."/>
            <person name="Becard G."/>
            <person name="Bonfante P."/>
            <person name="Paszkowski U."/>
            <person name="Shachar-Hill Y.Y."/>
            <person name="Tuskan G.A."/>
            <person name="Young P.W."/>
            <person name="Sanders I.R."/>
            <person name="Henrissat B."/>
            <person name="Rensing S.A."/>
            <person name="Grigoriev I.V."/>
            <person name="Corradi N."/>
            <person name="Roux C."/>
            <person name="Martin F."/>
        </authorList>
    </citation>
    <scope>NUCLEOTIDE SEQUENCE [LARGE SCALE GENOMIC DNA]</scope>
    <source>
        <strain evidence="2 3">DAOM 197198</strain>
    </source>
</reference>